<dbReference type="GO" id="GO:0004540">
    <property type="term" value="F:RNA nuclease activity"/>
    <property type="evidence" value="ECO:0007669"/>
    <property type="project" value="InterPro"/>
</dbReference>
<sequence length="139" mass="15223">MTYLLDTNVVAELRRREPDPSVVAWVRRHEAAGLLISVMTVYEIEVGILSVARRDPAQAARLREWLSTQVLVQFDGRIVPVDVGVATRAASLSVPDRRPYSDCLIAATALERGLAVVTRNVGDFAGVDGLAVVDPWRTV</sequence>
<dbReference type="GO" id="GO:0000287">
    <property type="term" value="F:magnesium ion binding"/>
    <property type="evidence" value="ECO:0007669"/>
    <property type="project" value="UniProtKB-UniRule"/>
</dbReference>
<dbReference type="InterPro" id="IPR029060">
    <property type="entry name" value="PIN-like_dom_sf"/>
</dbReference>
<evidence type="ECO:0000256" key="4">
    <source>
        <dbReference type="ARBA" id="ARBA00022723"/>
    </source>
</evidence>
<feature type="domain" description="PIN" evidence="9">
    <location>
        <begin position="3"/>
        <end position="127"/>
    </location>
</feature>
<gene>
    <name evidence="8" type="primary">vapC</name>
    <name evidence="10" type="ORF">CTKZ_10230</name>
</gene>
<organism evidence="10 11">
    <name type="scientific">Cellulomonas algicola</name>
    <dbReference type="NCBI Taxonomy" id="2071633"/>
    <lineage>
        <taxon>Bacteria</taxon>
        <taxon>Bacillati</taxon>
        <taxon>Actinomycetota</taxon>
        <taxon>Actinomycetes</taxon>
        <taxon>Micrococcales</taxon>
        <taxon>Cellulomonadaceae</taxon>
        <taxon>Cellulomonas</taxon>
    </lineage>
</organism>
<dbReference type="EMBL" id="BHYL01000070">
    <property type="protein sequence ID" value="GCD19461.1"/>
    <property type="molecule type" value="Genomic_DNA"/>
</dbReference>
<evidence type="ECO:0000256" key="2">
    <source>
        <dbReference type="ARBA" id="ARBA00022649"/>
    </source>
</evidence>
<dbReference type="CDD" id="cd18746">
    <property type="entry name" value="PIN_VapC4-5_FitB-like"/>
    <property type="match status" value="1"/>
</dbReference>
<comment type="function">
    <text evidence="8">Toxic component of a toxin-antitoxin (TA) system. An RNase.</text>
</comment>
<evidence type="ECO:0000256" key="5">
    <source>
        <dbReference type="ARBA" id="ARBA00022801"/>
    </source>
</evidence>
<evidence type="ECO:0000256" key="7">
    <source>
        <dbReference type="ARBA" id="ARBA00038093"/>
    </source>
</evidence>
<accession>A0A401UXP3</accession>
<name>A0A401UXP3_9CELL</name>
<dbReference type="InterPro" id="IPR050556">
    <property type="entry name" value="Type_II_TA_system_RNase"/>
</dbReference>
<dbReference type="InterPro" id="IPR022907">
    <property type="entry name" value="VapC_family"/>
</dbReference>
<dbReference type="Proteomes" id="UP000288246">
    <property type="component" value="Unassembled WGS sequence"/>
</dbReference>
<evidence type="ECO:0000313" key="11">
    <source>
        <dbReference type="Proteomes" id="UP000288246"/>
    </source>
</evidence>
<dbReference type="Gene3D" id="3.40.50.1010">
    <property type="entry name" value="5'-nuclease"/>
    <property type="match status" value="1"/>
</dbReference>
<keyword evidence="11" id="KW-1185">Reference proteome</keyword>
<comment type="similarity">
    <text evidence="7 8">Belongs to the PINc/VapC protein family.</text>
</comment>
<evidence type="ECO:0000259" key="9">
    <source>
        <dbReference type="Pfam" id="PF01850"/>
    </source>
</evidence>
<comment type="cofactor">
    <cofactor evidence="1 8">
        <name>Mg(2+)</name>
        <dbReference type="ChEBI" id="CHEBI:18420"/>
    </cofactor>
</comment>
<dbReference type="PANTHER" id="PTHR33653">
    <property type="entry name" value="RIBONUCLEASE VAPC2"/>
    <property type="match status" value="1"/>
</dbReference>
<keyword evidence="2 8" id="KW-1277">Toxin-antitoxin system</keyword>
<dbReference type="SUPFAM" id="SSF88723">
    <property type="entry name" value="PIN domain-like"/>
    <property type="match status" value="1"/>
</dbReference>
<keyword evidence="3 8" id="KW-0540">Nuclease</keyword>
<dbReference type="InterPro" id="IPR002716">
    <property type="entry name" value="PIN_dom"/>
</dbReference>
<reference evidence="10 11" key="1">
    <citation type="submission" date="2018-11" db="EMBL/GenBank/DDBJ databases">
        <title>Draft genome sequence of Cellulomonas takizawaensis strain TKZ-21.</title>
        <authorList>
            <person name="Yamamura H."/>
            <person name="Hayashi T."/>
            <person name="Hamada M."/>
            <person name="Serisawa Y."/>
            <person name="Matsuyama K."/>
            <person name="Nakagawa Y."/>
            <person name="Otoguro M."/>
            <person name="Yanagida F."/>
            <person name="Hayakawa M."/>
        </authorList>
    </citation>
    <scope>NUCLEOTIDE SEQUENCE [LARGE SCALE GENOMIC DNA]</scope>
    <source>
        <strain evidence="10 11">TKZ-21</strain>
    </source>
</reference>
<proteinExistence type="inferred from homology"/>
<dbReference type="OrthoDB" id="9804823at2"/>
<dbReference type="HAMAP" id="MF_00265">
    <property type="entry name" value="VapC_Nob1"/>
    <property type="match status" value="1"/>
</dbReference>
<comment type="caution">
    <text evidence="10">The sequence shown here is derived from an EMBL/GenBank/DDBJ whole genome shotgun (WGS) entry which is preliminary data.</text>
</comment>
<dbReference type="RefSeq" id="WP_124341997.1">
    <property type="nucleotide sequence ID" value="NZ_BHYL01000070.1"/>
</dbReference>
<feature type="binding site" evidence="8">
    <location>
        <position position="6"/>
    </location>
    <ligand>
        <name>Mg(2+)</name>
        <dbReference type="ChEBI" id="CHEBI:18420"/>
    </ligand>
</feature>
<feature type="binding site" evidence="8">
    <location>
        <position position="102"/>
    </location>
    <ligand>
        <name>Mg(2+)</name>
        <dbReference type="ChEBI" id="CHEBI:18420"/>
    </ligand>
</feature>
<evidence type="ECO:0000256" key="8">
    <source>
        <dbReference type="HAMAP-Rule" id="MF_00265"/>
    </source>
</evidence>
<dbReference type="EC" id="3.1.-.-" evidence="8"/>
<evidence type="ECO:0000256" key="1">
    <source>
        <dbReference type="ARBA" id="ARBA00001946"/>
    </source>
</evidence>
<keyword evidence="6 8" id="KW-0460">Magnesium</keyword>
<keyword evidence="5 8" id="KW-0378">Hydrolase</keyword>
<dbReference type="GO" id="GO:0016787">
    <property type="term" value="F:hydrolase activity"/>
    <property type="evidence" value="ECO:0007669"/>
    <property type="project" value="UniProtKB-KW"/>
</dbReference>
<evidence type="ECO:0000313" key="10">
    <source>
        <dbReference type="EMBL" id="GCD19461.1"/>
    </source>
</evidence>
<dbReference type="GO" id="GO:0090729">
    <property type="term" value="F:toxin activity"/>
    <property type="evidence" value="ECO:0007669"/>
    <property type="project" value="UniProtKB-KW"/>
</dbReference>
<dbReference type="Pfam" id="PF01850">
    <property type="entry name" value="PIN"/>
    <property type="match status" value="1"/>
</dbReference>
<protein>
    <recommendedName>
        <fullName evidence="8">Ribonuclease VapC</fullName>
        <shortName evidence="8">RNase VapC</shortName>
        <ecNumber evidence="8">3.1.-.-</ecNumber>
    </recommendedName>
    <alternativeName>
        <fullName evidence="8">Toxin VapC</fullName>
    </alternativeName>
</protein>
<evidence type="ECO:0000256" key="3">
    <source>
        <dbReference type="ARBA" id="ARBA00022722"/>
    </source>
</evidence>
<dbReference type="PANTHER" id="PTHR33653:SF1">
    <property type="entry name" value="RIBONUCLEASE VAPC2"/>
    <property type="match status" value="1"/>
</dbReference>
<keyword evidence="8" id="KW-0800">Toxin</keyword>
<dbReference type="AlphaFoldDB" id="A0A401UXP3"/>
<keyword evidence="4 8" id="KW-0479">Metal-binding</keyword>
<evidence type="ECO:0000256" key="6">
    <source>
        <dbReference type="ARBA" id="ARBA00022842"/>
    </source>
</evidence>